<accession>A0A1I2CHL6</accession>
<dbReference type="InterPro" id="IPR005948">
    <property type="entry name" value="ThiB-like"/>
</dbReference>
<dbReference type="OrthoDB" id="179400at2"/>
<reference evidence="3 4" key="1">
    <citation type="submission" date="2016-10" db="EMBL/GenBank/DDBJ databases">
        <authorList>
            <person name="de Groot N.N."/>
        </authorList>
    </citation>
    <scope>NUCLEOTIDE SEQUENCE [LARGE SCALE GENOMIC DNA]</scope>
    <source>
        <strain evidence="3 4">DSM 9236</strain>
    </source>
</reference>
<dbReference type="AlphaFoldDB" id="A0A1I2CHL6"/>
<proteinExistence type="predicted"/>
<sequence>MKFTWKKAAAFAAMAALTVSFAGCGGGDKKADDKKAAPKGNDKELVMYMGIVEQAAKVVASEFEKDTGIKVKFVRMSGGETLSRIRAEKNNPQASLWYGGSADSFIMAKKEGLLEAYKSPNAEKIKAEFKDPEGFWTGIYQGYLGFILDKRWFEEHKAQPPKSWDDLLKPEFKGQIVMGNPGSASTGYVLVSATVQRLGEEKGMDYLAKLDKQVKQYTKAGAAPARSAALGECAIGITYLHNGIRLMKEGNKNVALSLPEEGTAYELGAVAMIKNAPQKEAAKKFIDWCLTKKAQEIGQNNNSYQFLTNPEANPPKEALAFKDSKLLKYDFQWSGDNRARLLEAWNKAVKK</sequence>
<dbReference type="InterPro" id="IPR001188">
    <property type="entry name" value="Sperm_putr-bd"/>
</dbReference>
<gene>
    <name evidence="3" type="ORF">SAMN05216245_11310</name>
</gene>
<dbReference type="CDD" id="cd13544">
    <property type="entry name" value="PBP2_Fbp_like_1"/>
    <property type="match status" value="1"/>
</dbReference>
<keyword evidence="1 2" id="KW-0732">Signal</keyword>
<dbReference type="PANTHER" id="PTHR30006">
    <property type="entry name" value="THIAMINE-BINDING PERIPLASMIC PROTEIN-RELATED"/>
    <property type="match status" value="1"/>
</dbReference>
<dbReference type="PRINTS" id="PR00909">
    <property type="entry name" value="SPERMDNBNDNG"/>
</dbReference>
<protein>
    <submittedName>
        <fullName evidence="3">Iron(III) transport system substrate-binding protein</fullName>
    </submittedName>
</protein>
<evidence type="ECO:0000256" key="1">
    <source>
        <dbReference type="ARBA" id="ARBA00022729"/>
    </source>
</evidence>
<dbReference type="GO" id="GO:0030288">
    <property type="term" value="C:outer membrane-bounded periplasmic space"/>
    <property type="evidence" value="ECO:0007669"/>
    <property type="project" value="TreeGrafter"/>
</dbReference>
<keyword evidence="4" id="KW-1185">Reference proteome</keyword>
<evidence type="ECO:0000313" key="4">
    <source>
        <dbReference type="Proteomes" id="UP000198896"/>
    </source>
</evidence>
<dbReference type="InterPro" id="IPR026045">
    <property type="entry name" value="Ferric-bd"/>
</dbReference>
<dbReference type="Pfam" id="PF13343">
    <property type="entry name" value="SBP_bac_6"/>
    <property type="match status" value="1"/>
</dbReference>
<dbReference type="GO" id="GO:0015888">
    <property type="term" value="P:thiamine transport"/>
    <property type="evidence" value="ECO:0007669"/>
    <property type="project" value="InterPro"/>
</dbReference>
<dbReference type="GO" id="GO:0030975">
    <property type="term" value="F:thiamine binding"/>
    <property type="evidence" value="ECO:0007669"/>
    <property type="project" value="InterPro"/>
</dbReference>
<dbReference type="GO" id="GO:0019808">
    <property type="term" value="F:polyamine binding"/>
    <property type="evidence" value="ECO:0007669"/>
    <property type="project" value="InterPro"/>
</dbReference>
<dbReference type="PROSITE" id="PS51257">
    <property type="entry name" value="PROKAR_LIPOPROTEIN"/>
    <property type="match status" value="1"/>
</dbReference>
<dbReference type="STRING" id="1123323.SAMN05216245_11310"/>
<dbReference type="RefSeq" id="WP_093913882.1">
    <property type="nucleotide sequence ID" value="NZ_FONL01000013.1"/>
</dbReference>
<evidence type="ECO:0000313" key="3">
    <source>
        <dbReference type="EMBL" id="SFE67821.1"/>
    </source>
</evidence>
<dbReference type="GO" id="GO:0015846">
    <property type="term" value="P:polyamine transport"/>
    <property type="evidence" value="ECO:0007669"/>
    <property type="project" value="InterPro"/>
</dbReference>
<feature type="signal peptide" evidence="2">
    <location>
        <begin position="1"/>
        <end position="22"/>
    </location>
</feature>
<dbReference type="Proteomes" id="UP000198896">
    <property type="component" value="Unassembled WGS sequence"/>
</dbReference>
<dbReference type="SUPFAM" id="SSF53850">
    <property type="entry name" value="Periplasmic binding protein-like II"/>
    <property type="match status" value="1"/>
</dbReference>
<dbReference type="GO" id="GO:0030976">
    <property type="term" value="F:thiamine pyrophosphate binding"/>
    <property type="evidence" value="ECO:0007669"/>
    <property type="project" value="TreeGrafter"/>
</dbReference>
<organism evidence="3 4">
    <name type="scientific">Succiniclasticum ruminis DSM 9236</name>
    <dbReference type="NCBI Taxonomy" id="1123323"/>
    <lineage>
        <taxon>Bacteria</taxon>
        <taxon>Bacillati</taxon>
        <taxon>Bacillota</taxon>
        <taxon>Negativicutes</taxon>
        <taxon>Acidaminococcales</taxon>
        <taxon>Acidaminococcaceae</taxon>
        <taxon>Succiniclasticum</taxon>
    </lineage>
</organism>
<name>A0A1I2CHL6_9FIRM</name>
<dbReference type="Gene3D" id="3.40.190.10">
    <property type="entry name" value="Periplasmic binding protein-like II"/>
    <property type="match status" value="2"/>
</dbReference>
<evidence type="ECO:0000256" key="2">
    <source>
        <dbReference type="SAM" id="SignalP"/>
    </source>
</evidence>
<dbReference type="EMBL" id="FONL01000013">
    <property type="protein sequence ID" value="SFE67821.1"/>
    <property type="molecule type" value="Genomic_DNA"/>
</dbReference>
<feature type="chain" id="PRO_5038741281" evidence="2">
    <location>
        <begin position="23"/>
        <end position="351"/>
    </location>
</feature>
<dbReference type="NCBIfam" id="TIGR01254">
    <property type="entry name" value="sfuA"/>
    <property type="match status" value="1"/>
</dbReference>
<dbReference type="PANTHER" id="PTHR30006:SF2">
    <property type="entry name" value="ABC TRANSPORTER SUBSTRATE-BINDING PROTEIN"/>
    <property type="match status" value="1"/>
</dbReference>
<dbReference type="PIRSF" id="PIRSF002825">
    <property type="entry name" value="CfbpA"/>
    <property type="match status" value="1"/>
</dbReference>